<keyword evidence="4" id="KW-1185">Reference proteome</keyword>
<feature type="chain" id="PRO_5032768516" evidence="2">
    <location>
        <begin position="23"/>
        <end position="353"/>
    </location>
</feature>
<evidence type="ECO:0000256" key="2">
    <source>
        <dbReference type="SAM" id="SignalP"/>
    </source>
</evidence>
<protein>
    <submittedName>
        <fullName evidence="3">TraB/GumN family protein</fullName>
    </submittedName>
</protein>
<accession>A0A7L9U7W6</accession>
<feature type="signal peptide" evidence="2">
    <location>
        <begin position="1"/>
        <end position="22"/>
    </location>
</feature>
<dbReference type="CDD" id="cd14788">
    <property type="entry name" value="GumN"/>
    <property type="match status" value="1"/>
</dbReference>
<dbReference type="InterPro" id="IPR002816">
    <property type="entry name" value="TraB/PrgY/GumN_fam"/>
</dbReference>
<evidence type="ECO:0000256" key="1">
    <source>
        <dbReference type="SAM" id="MobiDB-lite"/>
    </source>
</evidence>
<evidence type="ECO:0000313" key="4">
    <source>
        <dbReference type="Proteomes" id="UP000593875"/>
    </source>
</evidence>
<dbReference type="Pfam" id="PF01963">
    <property type="entry name" value="TraB_PrgY_gumN"/>
    <property type="match status" value="1"/>
</dbReference>
<organism evidence="3 4">
    <name type="scientific">Massilia litorea</name>
    <dbReference type="NCBI Taxonomy" id="2769491"/>
    <lineage>
        <taxon>Bacteria</taxon>
        <taxon>Pseudomonadati</taxon>
        <taxon>Pseudomonadota</taxon>
        <taxon>Betaproteobacteria</taxon>
        <taxon>Burkholderiales</taxon>
        <taxon>Oxalobacteraceae</taxon>
        <taxon>Telluria group</taxon>
        <taxon>Massilia</taxon>
    </lineage>
</organism>
<name>A0A7L9U7W6_9BURK</name>
<feature type="compositionally biased region" description="Low complexity" evidence="1">
    <location>
        <begin position="28"/>
        <end position="49"/>
    </location>
</feature>
<gene>
    <name evidence="3" type="ORF">LPB04_07740</name>
</gene>
<dbReference type="KEGG" id="mlir:LPB04_07740"/>
<sequence>MLTLKRLVSALTLCFLSLPVLAQTEAGPASQPAAPAAPAAQAAPAAPAPDDAEAAPQTILVSGSRPGPGLWKVSKGDHVMWVFGTYSPLPIKMEWRSREVEKVIAQSQEYLKPPGSGVSVGWGAVTALPFLIGVKKNPDGAELKDVLPPEVYARWRTLKQVYFGDDNGIERERPAFVAGQLSDRALKQAGLTNAGEVTRTIEKIVDKHQLKITDPSVHVQVKNPGQAVRDFKKSPMDDVPCLAKTIERLESDLLMMRARANAWAIGEYEDIRKLNYGDRAACMQAVTNSSLSKTQPELLTLNERALASWVAAAEKALATNASTFSVLQIKEILDPKGVLATLQAKGYTVEPPK</sequence>
<reference evidence="3 4" key="1">
    <citation type="submission" date="2020-10" db="EMBL/GenBank/DDBJ databases">
        <title>Genome sequencing of Massilia sp. LPB0304.</title>
        <authorList>
            <person name="Kim J."/>
        </authorList>
    </citation>
    <scope>NUCLEOTIDE SEQUENCE [LARGE SCALE GENOMIC DNA]</scope>
    <source>
        <strain evidence="3 4">LPB0304</strain>
    </source>
</reference>
<dbReference type="RefSeq" id="WP_193688131.1">
    <property type="nucleotide sequence ID" value="NZ_CP062941.1"/>
</dbReference>
<dbReference type="AlphaFoldDB" id="A0A7L9U7W6"/>
<dbReference type="Proteomes" id="UP000593875">
    <property type="component" value="Chromosome"/>
</dbReference>
<feature type="region of interest" description="Disordered" evidence="1">
    <location>
        <begin position="28"/>
        <end position="53"/>
    </location>
</feature>
<proteinExistence type="predicted"/>
<evidence type="ECO:0000313" key="3">
    <source>
        <dbReference type="EMBL" id="QOL51153.1"/>
    </source>
</evidence>
<keyword evidence="2" id="KW-0732">Signal</keyword>
<dbReference type="EMBL" id="CP062941">
    <property type="protein sequence ID" value="QOL51153.1"/>
    <property type="molecule type" value="Genomic_DNA"/>
</dbReference>